<dbReference type="AlphaFoldDB" id="A0AAD6Z828"/>
<reference evidence="2" key="1">
    <citation type="submission" date="2023-03" db="EMBL/GenBank/DDBJ databases">
        <title>Massive genome expansion in bonnet fungi (Mycena s.s.) driven by repeated elements and novel gene families across ecological guilds.</title>
        <authorList>
            <consortium name="Lawrence Berkeley National Laboratory"/>
            <person name="Harder C.B."/>
            <person name="Miyauchi S."/>
            <person name="Viragh M."/>
            <person name="Kuo A."/>
            <person name="Thoen E."/>
            <person name="Andreopoulos B."/>
            <person name="Lu D."/>
            <person name="Skrede I."/>
            <person name="Drula E."/>
            <person name="Henrissat B."/>
            <person name="Morin E."/>
            <person name="Kohler A."/>
            <person name="Barry K."/>
            <person name="LaButti K."/>
            <person name="Morin E."/>
            <person name="Salamov A."/>
            <person name="Lipzen A."/>
            <person name="Mereny Z."/>
            <person name="Hegedus B."/>
            <person name="Baldrian P."/>
            <person name="Stursova M."/>
            <person name="Weitz H."/>
            <person name="Taylor A."/>
            <person name="Grigoriev I.V."/>
            <person name="Nagy L.G."/>
            <person name="Martin F."/>
            <person name="Kauserud H."/>
        </authorList>
    </citation>
    <scope>NUCLEOTIDE SEQUENCE</scope>
    <source>
        <strain evidence="2">CBHHK002</strain>
    </source>
</reference>
<keyword evidence="3" id="KW-1185">Reference proteome</keyword>
<dbReference type="FunFam" id="3.40.50.300:FF:001447">
    <property type="entry name" value="Ras-related protein Rab-1B"/>
    <property type="match status" value="1"/>
</dbReference>
<organism evidence="2 3">
    <name type="scientific">Mycena albidolilacea</name>
    <dbReference type="NCBI Taxonomy" id="1033008"/>
    <lineage>
        <taxon>Eukaryota</taxon>
        <taxon>Fungi</taxon>
        <taxon>Dikarya</taxon>
        <taxon>Basidiomycota</taxon>
        <taxon>Agaricomycotina</taxon>
        <taxon>Agaricomycetes</taxon>
        <taxon>Agaricomycetidae</taxon>
        <taxon>Agaricales</taxon>
        <taxon>Marasmiineae</taxon>
        <taxon>Mycenaceae</taxon>
        <taxon>Mycena</taxon>
    </lineage>
</organism>
<proteinExistence type="inferred from homology"/>
<keyword evidence="2" id="KW-0378">Hydrolase</keyword>
<dbReference type="InterPro" id="IPR001806">
    <property type="entry name" value="Small_GTPase"/>
</dbReference>
<dbReference type="SMART" id="SM00175">
    <property type="entry name" value="RAB"/>
    <property type="match status" value="1"/>
</dbReference>
<dbReference type="PRINTS" id="PR00449">
    <property type="entry name" value="RASTRNSFRMNG"/>
</dbReference>
<sequence>MVSPTWHNVLKFIITGDAATGKSSLLVHLTDQRFLANPDPTFAQLALAFTARRRIGPKLITLSGPEATVVKLQCWDTAGTESFRSITRSYYRGAAGCLLVYDVTSRISFDSMRTWLAGVRAHADAHASCVPVGNRVDLVGGGGVKRGLCSRRGKRSRSDRKRVESVWVWGAVERAARAVLPVAWRWFRCRSGRTREAAGQLHSERACAWASHATPWERGARARLGGQGTSPASVFPDASAMDIHCGGRLSFILRSASYDLCLRRSVFAGPGPGPDLSRLLHVKCRTVQSLGIWA</sequence>
<dbReference type="Pfam" id="PF00071">
    <property type="entry name" value="Ras"/>
    <property type="match status" value="1"/>
</dbReference>
<dbReference type="PANTHER" id="PTHR47979">
    <property type="entry name" value="DRAB11-RELATED"/>
    <property type="match status" value="1"/>
</dbReference>
<dbReference type="GO" id="GO:0003924">
    <property type="term" value="F:GTPase activity"/>
    <property type="evidence" value="ECO:0007669"/>
    <property type="project" value="InterPro"/>
</dbReference>
<evidence type="ECO:0000313" key="2">
    <source>
        <dbReference type="EMBL" id="KAJ7311660.1"/>
    </source>
</evidence>
<dbReference type="InterPro" id="IPR027417">
    <property type="entry name" value="P-loop_NTPase"/>
</dbReference>
<name>A0AAD6Z828_9AGAR</name>
<evidence type="ECO:0000256" key="1">
    <source>
        <dbReference type="ARBA" id="ARBA00006270"/>
    </source>
</evidence>
<dbReference type="NCBIfam" id="TIGR00231">
    <property type="entry name" value="small_GTP"/>
    <property type="match status" value="1"/>
</dbReference>
<dbReference type="SUPFAM" id="SSF52540">
    <property type="entry name" value="P-loop containing nucleoside triphosphate hydrolases"/>
    <property type="match status" value="1"/>
</dbReference>
<accession>A0AAD6Z828</accession>
<dbReference type="Gene3D" id="3.40.50.300">
    <property type="entry name" value="P-loop containing nucleotide triphosphate hydrolases"/>
    <property type="match status" value="1"/>
</dbReference>
<dbReference type="GO" id="GO:0005525">
    <property type="term" value="F:GTP binding"/>
    <property type="evidence" value="ECO:0007669"/>
    <property type="project" value="InterPro"/>
</dbReference>
<dbReference type="CDD" id="cd00154">
    <property type="entry name" value="Rab"/>
    <property type="match status" value="1"/>
</dbReference>
<dbReference type="InterPro" id="IPR050209">
    <property type="entry name" value="Rab_GTPases_membrane_traffic"/>
</dbReference>
<protein>
    <submittedName>
        <fullName evidence="2">P-loop containing nucleoside triphosphate hydrolase protein</fullName>
    </submittedName>
</protein>
<dbReference type="Proteomes" id="UP001218218">
    <property type="component" value="Unassembled WGS sequence"/>
</dbReference>
<comment type="similarity">
    <text evidence="1">Belongs to the small GTPase superfamily. Rab family.</text>
</comment>
<dbReference type="EMBL" id="JARIHO010000074">
    <property type="protein sequence ID" value="KAJ7311660.1"/>
    <property type="molecule type" value="Genomic_DNA"/>
</dbReference>
<dbReference type="PROSITE" id="PS51419">
    <property type="entry name" value="RAB"/>
    <property type="match status" value="1"/>
</dbReference>
<dbReference type="InterPro" id="IPR005225">
    <property type="entry name" value="Small_GTP-bd"/>
</dbReference>
<gene>
    <name evidence="2" type="ORF">DFH08DRAFT_1087734</name>
</gene>
<comment type="caution">
    <text evidence="2">The sequence shown here is derived from an EMBL/GenBank/DDBJ whole genome shotgun (WGS) entry which is preliminary data.</text>
</comment>
<evidence type="ECO:0000313" key="3">
    <source>
        <dbReference type="Proteomes" id="UP001218218"/>
    </source>
</evidence>
<dbReference type="SMART" id="SM00173">
    <property type="entry name" value="RAS"/>
    <property type="match status" value="1"/>
</dbReference>
<dbReference type="SMART" id="SM00174">
    <property type="entry name" value="RHO"/>
    <property type="match status" value="1"/>
</dbReference>